<dbReference type="PROSITE" id="PS51683">
    <property type="entry name" value="SAM_OMT_II"/>
    <property type="match status" value="1"/>
</dbReference>
<sequence>MRPVPTGLFATSAPLVDTAALADLDDAESRAHHHLYEHLIGLWAPGLIEACHDLGIFTALRRGPASATDVADAVGADPRAVRVLLDGLQAYGIVRRAESGDPHPVYLLPAELHQAFSSDGLYSLAGKISHDRGIAWDAWRRLADRARTDTRSDGAPPRPNQISEDDYTALVRGINFWAPPIVHRLAGALRESGWAARTAPTLLDVGCGTGIYSHLLLREFPELTAHGLDAERIIPIAERQAARLGLAPSRFRGRTGDFWNDDWGSGYDLVLFVNIFHLQTPELACALLAKAAGSLAADGVIAIADHIVDDAEPDSPQNRFSRLFAVSMLATGGGDAFTVQEYDRWLASARLRRFRLVNTPMHRVLLARRAAGPAAA</sequence>
<dbReference type="Proteomes" id="UP000807371">
    <property type="component" value="Unassembled WGS sequence"/>
</dbReference>
<evidence type="ECO:0000256" key="1">
    <source>
        <dbReference type="ARBA" id="ARBA00022603"/>
    </source>
</evidence>
<dbReference type="InterPro" id="IPR001077">
    <property type="entry name" value="COMT_C"/>
</dbReference>
<keyword evidence="1 6" id="KW-0489">Methyltransferase</keyword>
<dbReference type="PANTHER" id="PTHR43712:SF2">
    <property type="entry name" value="O-METHYLTRANSFERASE CICE"/>
    <property type="match status" value="1"/>
</dbReference>
<dbReference type="Pfam" id="PF00891">
    <property type="entry name" value="Methyltransf_2"/>
    <property type="match status" value="1"/>
</dbReference>
<evidence type="ECO:0000259" key="4">
    <source>
        <dbReference type="Pfam" id="PF00891"/>
    </source>
</evidence>
<organism evidence="6 7">
    <name type="scientific">Streptomyces pactum</name>
    <dbReference type="NCBI Taxonomy" id="68249"/>
    <lineage>
        <taxon>Bacteria</taxon>
        <taxon>Bacillati</taxon>
        <taxon>Actinomycetota</taxon>
        <taxon>Actinomycetes</taxon>
        <taxon>Kitasatosporales</taxon>
        <taxon>Streptomycetaceae</taxon>
        <taxon>Streptomyces</taxon>
    </lineage>
</organism>
<dbReference type="PANTHER" id="PTHR43712">
    <property type="entry name" value="PUTATIVE (AFU_ORTHOLOGUE AFUA_4G14580)-RELATED"/>
    <property type="match status" value="1"/>
</dbReference>
<evidence type="ECO:0000256" key="3">
    <source>
        <dbReference type="ARBA" id="ARBA00022691"/>
    </source>
</evidence>
<reference evidence="6 7" key="1">
    <citation type="submission" date="2020-09" db="EMBL/GenBank/DDBJ databases">
        <title>Biosynthesis of the nuclear factor of activated T cells inhibitor NFAT-133 and its congeners in Streptomyces pactum.</title>
        <authorList>
            <person name="Zhou W."/>
            <person name="Posri P."/>
            <person name="Abugrain M.E."/>
            <person name="Weisberg A.J."/>
            <person name="Chang J.H."/>
            <person name="Mahmud T."/>
        </authorList>
    </citation>
    <scope>NUCLEOTIDE SEQUENCE [LARGE SCALE GENOMIC DNA]</scope>
    <source>
        <strain evidence="6 7">ATCC 27456</strain>
    </source>
</reference>
<keyword evidence="7" id="KW-1185">Reference proteome</keyword>
<comment type="caution">
    <text evidence="6">The sequence shown here is derived from an EMBL/GenBank/DDBJ whole genome shotgun (WGS) entry which is preliminary data.</text>
</comment>
<evidence type="ECO:0000256" key="2">
    <source>
        <dbReference type="ARBA" id="ARBA00022679"/>
    </source>
</evidence>
<dbReference type="InterPro" id="IPR016461">
    <property type="entry name" value="COMT-like"/>
</dbReference>
<keyword evidence="2" id="KW-0808">Transferase</keyword>
<dbReference type="GO" id="GO:0032259">
    <property type="term" value="P:methylation"/>
    <property type="evidence" value="ECO:0007669"/>
    <property type="project" value="UniProtKB-KW"/>
</dbReference>
<dbReference type="InterPro" id="IPR029063">
    <property type="entry name" value="SAM-dependent_MTases_sf"/>
</dbReference>
<dbReference type="SUPFAM" id="SSF46785">
    <property type="entry name" value="Winged helix' DNA-binding domain"/>
    <property type="match status" value="1"/>
</dbReference>
<evidence type="ECO:0000313" key="7">
    <source>
        <dbReference type="Proteomes" id="UP000807371"/>
    </source>
</evidence>
<dbReference type="PIRSF" id="PIRSF005739">
    <property type="entry name" value="O-mtase"/>
    <property type="match status" value="1"/>
</dbReference>
<accession>A0ABS0NT55</accession>
<protein>
    <submittedName>
        <fullName evidence="6">Methyltransferase</fullName>
    </submittedName>
</protein>
<dbReference type="EMBL" id="JACYXC010000001">
    <property type="protein sequence ID" value="MBH5338380.1"/>
    <property type="molecule type" value="Genomic_DNA"/>
</dbReference>
<dbReference type="InterPro" id="IPR036388">
    <property type="entry name" value="WH-like_DNA-bd_sf"/>
</dbReference>
<dbReference type="GO" id="GO:0008168">
    <property type="term" value="F:methyltransferase activity"/>
    <property type="evidence" value="ECO:0007669"/>
    <property type="project" value="UniProtKB-KW"/>
</dbReference>
<dbReference type="Gene3D" id="3.40.50.150">
    <property type="entry name" value="Vaccinia Virus protein VP39"/>
    <property type="match status" value="1"/>
</dbReference>
<dbReference type="InterPro" id="IPR036390">
    <property type="entry name" value="WH_DNA-bd_sf"/>
</dbReference>
<dbReference type="InterPro" id="IPR012967">
    <property type="entry name" value="COMT_dimerisation"/>
</dbReference>
<keyword evidence="3" id="KW-0949">S-adenosyl-L-methionine</keyword>
<dbReference type="Gene3D" id="1.10.10.10">
    <property type="entry name" value="Winged helix-like DNA-binding domain superfamily/Winged helix DNA-binding domain"/>
    <property type="match status" value="1"/>
</dbReference>
<evidence type="ECO:0000259" key="5">
    <source>
        <dbReference type="Pfam" id="PF08100"/>
    </source>
</evidence>
<name>A0ABS0NT55_9ACTN</name>
<gene>
    <name evidence="6" type="ORF">IHE55_27745</name>
</gene>
<proteinExistence type="predicted"/>
<feature type="domain" description="O-methyltransferase C-terminal" evidence="4">
    <location>
        <begin position="199"/>
        <end position="349"/>
    </location>
</feature>
<dbReference type="RefSeq" id="WP_197991550.1">
    <property type="nucleotide sequence ID" value="NZ_JACYXC010000001.1"/>
</dbReference>
<evidence type="ECO:0000313" key="6">
    <source>
        <dbReference type="EMBL" id="MBH5338380.1"/>
    </source>
</evidence>
<feature type="domain" description="O-methyltransferase dimerisation" evidence="5">
    <location>
        <begin position="37"/>
        <end position="106"/>
    </location>
</feature>
<dbReference type="SUPFAM" id="SSF53335">
    <property type="entry name" value="S-adenosyl-L-methionine-dependent methyltransferases"/>
    <property type="match status" value="1"/>
</dbReference>
<dbReference type="Pfam" id="PF08100">
    <property type="entry name" value="Dimerisation"/>
    <property type="match status" value="1"/>
</dbReference>